<dbReference type="InterPro" id="IPR002610">
    <property type="entry name" value="Peptidase_S54_rhomboid-like"/>
</dbReference>
<feature type="domain" description="Peptidase S54 rhomboid" evidence="7">
    <location>
        <begin position="140"/>
        <end position="276"/>
    </location>
</feature>
<dbReference type="Pfam" id="PF01694">
    <property type="entry name" value="Rhomboid"/>
    <property type="match status" value="1"/>
</dbReference>
<feature type="transmembrane region" description="Helical" evidence="6">
    <location>
        <begin position="182"/>
        <end position="200"/>
    </location>
</feature>
<proteinExistence type="inferred from homology"/>
<comment type="function">
    <text evidence="6">Serine protease involved in intramembrane proteolysis.</text>
</comment>
<comment type="caution">
    <text evidence="8">The sequence shown here is derived from an EMBL/GenBank/DDBJ whole genome shotgun (WGS) entry which is preliminary data.</text>
</comment>
<dbReference type="GO" id="GO:0004252">
    <property type="term" value="F:serine-type endopeptidase activity"/>
    <property type="evidence" value="ECO:0007669"/>
    <property type="project" value="InterPro"/>
</dbReference>
<evidence type="ECO:0000256" key="1">
    <source>
        <dbReference type="ARBA" id="ARBA00004141"/>
    </source>
</evidence>
<accession>A0A9Q1JKJ8</accession>
<protein>
    <recommendedName>
        <fullName evidence="6">RHOMBOID-like protein</fullName>
        <ecNumber evidence="6">3.4.21.105</ecNumber>
    </recommendedName>
</protein>
<feature type="transmembrane region" description="Helical" evidence="6">
    <location>
        <begin position="262"/>
        <end position="281"/>
    </location>
</feature>
<dbReference type="OrthoDB" id="418595at2759"/>
<dbReference type="GO" id="GO:0016020">
    <property type="term" value="C:membrane"/>
    <property type="evidence" value="ECO:0007669"/>
    <property type="project" value="UniProtKB-SubCell"/>
</dbReference>
<keyword evidence="3 6" id="KW-0812">Transmembrane</keyword>
<sequence>MEAHQLKEQTQIDIKTSLQELPVFSADNGVDEPGEEQRIPFFGSISTNRETTWVISLFVFVHLVAFFCTMIVNNCWTRSHGDCNLIFFQPLPENPLLGPSSSVMLYVVDGQKEMASPDESYGCRLDDMGALRRLYLTNNHAVWRIITSVLLHAGAFHLIINLSSVIFIGINLEQKFGPLRTGIIYILSAFGGGLMAALFVEDSPQVCSSAALFGLIGASFSGLIRDWKLYTKKFLAVAGLLLVLIINSVVGLLPYVNNFSNMGGFLLGFLLGFALFFSPHLRKPALHKGLFDYGGKRSVTIKEKLDRPALRIVCLILFSLMVGGLVVAIVHAINVNKYCSWCHYIDCVPSRKWICDTKPPSCKTTESGGQTALMCLESDNFRILPFTGISEDRLQELCSLMCSYH</sequence>
<comment type="similarity">
    <text evidence="2 6">Belongs to the peptidase S54 family.</text>
</comment>
<keyword evidence="6" id="KW-0720">Serine protease</keyword>
<organism evidence="8 9">
    <name type="scientific">Carnegiea gigantea</name>
    <dbReference type="NCBI Taxonomy" id="171969"/>
    <lineage>
        <taxon>Eukaryota</taxon>
        <taxon>Viridiplantae</taxon>
        <taxon>Streptophyta</taxon>
        <taxon>Embryophyta</taxon>
        <taxon>Tracheophyta</taxon>
        <taxon>Spermatophyta</taxon>
        <taxon>Magnoliopsida</taxon>
        <taxon>eudicotyledons</taxon>
        <taxon>Gunneridae</taxon>
        <taxon>Pentapetalae</taxon>
        <taxon>Caryophyllales</taxon>
        <taxon>Cactineae</taxon>
        <taxon>Cactaceae</taxon>
        <taxon>Cactoideae</taxon>
        <taxon>Echinocereeae</taxon>
        <taxon>Carnegiea</taxon>
    </lineage>
</organism>
<evidence type="ECO:0000313" key="8">
    <source>
        <dbReference type="EMBL" id="KAJ8423681.1"/>
    </source>
</evidence>
<evidence type="ECO:0000256" key="3">
    <source>
        <dbReference type="ARBA" id="ARBA00022692"/>
    </source>
</evidence>
<dbReference type="SUPFAM" id="SSF144091">
    <property type="entry name" value="Rhomboid-like"/>
    <property type="match status" value="1"/>
</dbReference>
<dbReference type="Proteomes" id="UP001153076">
    <property type="component" value="Unassembled WGS sequence"/>
</dbReference>
<evidence type="ECO:0000256" key="5">
    <source>
        <dbReference type="ARBA" id="ARBA00023136"/>
    </source>
</evidence>
<evidence type="ECO:0000259" key="7">
    <source>
        <dbReference type="Pfam" id="PF01694"/>
    </source>
</evidence>
<keyword evidence="6" id="KW-0645">Protease</keyword>
<comment type="catalytic activity">
    <reaction evidence="6">
        <text>Cleaves type-1 transmembrane domains using a catalytic dyad composed of serine and histidine that are contributed by different transmembrane domains.</text>
        <dbReference type="EC" id="3.4.21.105"/>
    </reaction>
</comment>
<feature type="transmembrane region" description="Helical" evidence="6">
    <location>
        <begin position="312"/>
        <end position="333"/>
    </location>
</feature>
<gene>
    <name evidence="8" type="ORF">Cgig2_023526</name>
</gene>
<keyword evidence="9" id="KW-1185">Reference proteome</keyword>
<keyword evidence="5 6" id="KW-0472">Membrane</keyword>
<dbReference type="InterPro" id="IPR035952">
    <property type="entry name" value="Rhomboid-like_sf"/>
</dbReference>
<feature type="transmembrane region" description="Helical" evidence="6">
    <location>
        <begin position="236"/>
        <end position="256"/>
    </location>
</feature>
<dbReference type="EC" id="3.4.21.105" evidence="6"/>
<dbReference type="PANTHER" id="PTHR22936">
    <property type="entry name" value="RHOMBOID-RELATED"/>
    <property type="match status" value="1"/>
</dbReference>
<comment type="subcellular location">
    <subcellularLocation>
        <location evidence="1 6">Membrane</location>
        <topology evidence="1 6">Multi-pass membrane protein</topology>
    </subcellularLocation>
</comment>
<dbReference type="GO" id="GO:0006508">
    <property type="term" value="P:proteolysis"/>
    <property type="evidence" value="ECO:0007669"/>
    <property type="project" value="UniProtKB-KW"/>
</dbReference>
<dbReference type="AlphaFoldDB" id="A0A9Q1JKJ8"/>
<evidence type="ECO:0000256" key="2">
    <source>
        <dbReference type="ARBA" id="ARBA00009045"/>
    </source>
</evidence>
<evidence type="ECO:0000256" key="4">
    <source>
        <dbReference type="ARBA" id="ARBA00022989"/>
    </source>
</evidence>
<dbReference type="EMBL" id="JAKOGI010001903">
    <property type="protein sequence ID" value="KAJ8423681.1"/>
    <property type="molecule type" value="Genomic_DNA"/>
</dbReference>
<keyword evidence="6" id="KW-0378">Hydrolase</keyword>
<reference evidence="8" key="1">
    <citation type="submission" date="2022-04" db="EMBL/GenBank/DDBJ databases">
        <title>Carnegiea gigantea Genome sequencing and assembly v2.</title>
        <authorList>
            <person name="Copetti D."/>
            <person name="Sanderson M.J."/>
            <person name="Burquez A."/>
            <person name="Wojciechowski M.F."/>
        </authorList>
    </citation>
    <scope>NUCLEOTIDE SEQUENCE</scope>
    <source>
        <strain evidence="8">SGP5-SGP5p</strain>
        <tissue evidence="8">Aerial part</tissue>
    </source>
</reference>
<evidence type="ECO:0000256" key="6">
    <source>
        <dbReference type="RuleBase" id="RU362115"/>
    </source>
</evidence>
<keyword evidence="4 6" id="KW-1133">Transmembrane helix</keyword>
<dbReference type="Gene3D" id="1.20.1540.10">
    <property type="entry name" value="Rhomboid-like"/>
    <property type="match status" value="1"/>
</dbReference>
<feature type="transmembrane region" description="Helical" evidence="6">
    <location>
        <begin position="141"/>
        <end position="170"/>
    </location>
</feature>
<dbReference type="InterPro" id="IPR022764">
    <property type="entry name" value="Peptidase_S54_rhomboid_dom"/>
</dbReference>
<evidence type="ECO:0000313" key="9">
    <source>
        <dbReference type="Proteomes" id="UP001153076"/>
    </source>
</evidence>
<dbReference type="PANTHER" id="PTHR22936:SF75">
    <property type="entry name" value="RHOMBOID-LIKE PROTEIN 8"/>
    <property type="match status" value="1"/>
</dbReference>
<feature type="transmembrane region" description="Helical" evidence="6">
    <location>
        <begin position="206"/>
        <end position="224"/>
    </location>
</feature>
<name>A0A9Q1JKJ8_9CARY</name>
<feature type="transmembrane region" description="Helical" evidence="6">
    <location>
        <begin position="53"/>
        <end position="72"/>
    </location>
</feature>